<feature type="signal peptide" evidence="2">
    <location>
        <begin position="1"/>
        <end position="20"/>
    </location>
</feature>
<reference evidence="3 4" key="1">
    <citation type="journal article" date="2015" name="Nature">
        <title>rRNA introns, odd ribosomes, and small enigmatic genomes across a large radiation of phyla.</title>
        <authorList>
            <person name="Brown C.T."/>
            <person name="Hug L.A."/>
            <person name="Thomas B.C."/>
            <person name="Sharon I."/>
            <person name="Castelle C.J."/>
            <person name="Singh A."/>
            <person name="Wilkins M.J."/>
            <person name="Williams K.H."/>
            <person name="Banfield J.F."/>
        </authorList>
    </citation>
    <scope>NUCLEOTIDE SEQUENCE [LARGE SCALE GENOMIC DNA]</scope>
</reference>
<dbReference type="EMBL" id="LBWR01000003">
    <property type="protein sequence ID" value="KKR12130.1"/>
    <property type="molecule type" value="Genomic_DNA"/>
</dbReference>
<dbReference type="Proteomes" id="UP000034665">
    <property type="component" value="Unassembled WGS sequence"/>
</dbReference>
<sequence length="323" mass="35347">MNKYTIAIVAILLSAGQVSAQEAQTSATSSSTTAPRPIRQEMIRNAGEANKAIRQDAIQQADYLRKEAQKVNEAVKTEARTLQQETKKEIQEKRGELKGVATSTRVEVRKSIEEQREAVKQKMEETKKAIETRREEFKTTVEARREEAKKAIEANRTQLKEKLKTIKDEKKRSTVEAIDKQLEKINVDKLAHFSNVLNQLEKILENVSSRVAKAEQAGKDVVSVKAGIAVAQTAIASARTAIATQTAKTYVPTVNSESALRTDVGKTRQVLQADLKGVQDVVKAAHEAIRKVATDLAKISGINTVDVAPAATSTATTSTSTNN</sequence>
<accession>A0A0G0QP18</accession>
<dbReference type="Gene3D" id="1.20.5.1230">
    <property type="entry name" value="Apolipoprotein A-I"/>
    <property type="match status" value="1"/>
</dbReference>
<keyword evidence="2" id="KW-0732">Signal</keyword>
<gene>
    <name evidence="3" type="ORF">UT41_C0003G0057</name>
</gene>
<keyword evidence="1" id="KW-0175">Coiled coil</keyword>
<evidence type="ECO:0000313" key="3">
    <source>
        <dbReference type="EMBL" id="KKR12130.1"/>
    </source>
</evidence>
<dbReference type="STRING" id="1619013.UT41_C0003G0057"/>
<name>A0A0G0QP18_9BACT</name>
<dbReference type="SUPFAM" id="SSF58113">
    <property type="entry name" value="Apolipoprotein A-I"/>
    <property type="match status" value="1"/>
</dbReference>
<dbReference type="AlphaFoldDB" id="A0A0G0QP18"/>
<proteinExistence type="predicted"/>
<feature type="chain" id="PRO_5002534054" evidence="2">
    <location>
        <begin position="21"/>
        <end position="323"/>
    </location>
</feature>
<feature type="coiled-coil region" evidence="1">
    <location>
        <begin position="54"/>
        <end position="217"/>
    </location>
</feature>
<evidence type="ECO:0000313" key="4">
    <source>
        <dbReference type="Proteomes" id="UP000034665"/>
    </source>
</evidence>
<organism evidence="3 4">
    <name type="scientific">Candidatus Wolfebacteria bacterium GW2011_GWC2_39_22</name>
    <dbReference type="NCBI Taxonomy" id="1619013"/>
    <lineage>
        <taxon>Bacteria</taxon>
        <taxon>Candidatus Wolfeibacteriota</taxon>
    </lineage>
</organism>
<comment type="caution">
    <text evidence="3">The sequence shown here is derived from an EMBL/GenBank/DDBJ whole genome shotgun (WGS) entry which is preliminary data.</text>
</comment>
<evidence type="ECO:0000256" key="2">
    <source>
        <dbReference type="SAM" id="SignalP"/>
    </source>
</evidence>
<protein>
    <submittedName>
        <fullName evidence="3">Uncharacterized protein</fullName>
    </submittedName>
</protein>
<evidence type="ECO:0000256" key="1">
    <source>
        <dbReference type="SAM" id="Coils"/>
    </source>
</evidence>